<keyword evidence="4" id="KW-0963">Cytoplasm</keyword>
<evidence type="ECO:0000256" key="2">
    <source>
        <dbReference type="ARBA" id="ARBA00010074"/>
    </source>
</evidence>
<dbReference type="EMBL" id="CP031222">
    <property type="protein sequence ID" value="AXI02442.1"/>
    <property type="molecule type" value="Genomic_DNA"/>
</dbReference>
<organism evidence="13 14">
    <name type="scientific">Aquirhabdus parva</name>
    <dbReference type="NCBI Taxonomy" id="2283318"/>
    <lineage>
        <taxon>Bacteria</taxon>
        <taxon>Pseudomonadati</taxon>
        <taxon>Pseudomonadota</taxon>
        <taxon>Gammaproteobacteria</taxon>
        <taxon>Moraxellales</taxon>
        <taxon>Moraxellaceae</taxon>
        <taxon>Aquirhabdus</taxon>
    </lineage>
</organism>
<comment type="subunit">
    <text evidence="10">Homodimer. Interacts with FtsZ.</text>
</comment>
<evidence type="ECO:0000313" key="14">
    <source>
        <dbReference type="Proteomes" id="UP000253940"/>
    </source>
</evidence>
<evidence type="ECO:0000256" key="4">
    <source>
        <dbReference type="ARBA" id="ARBA00022490"/>
    </source>
</evidence>
<dbReference type="SUPFAM" id="SSF102829">
    <property type="entry name" value="Cell division protein ZapA-like"/>
    <property type="match status" value="1"/>
</dbReference>
<gene>
    <name evidence="13" type="ORF">HYN46_06125</name>
</gene>
<evidence type="ECO:0000256" key="7">
    <source>
        <dbReference type="ARBA" id="ARBA00023210"/>
    </source>
</evidence>
<dbReference type="InterPro" id="IPR007838">
    <property type="entry name" value="Cell_div_ZapA-like"/>
</dbReference>
<reference evidence="13 14" key="1">
    <citation type="submission" date="2018-07" db="EMBL/GenBank/DDBJ databases">
        <title>Genome sequencing of Moraxellaceae gen. HYN0046.</title>
        <authorList>
            <person name="Kim M."/>
            <person name="Yi H."/>
        </authorList>
    </citation>
    <scope>NUCLEOTIDE SEQUENCE [LARGE SCALE GENOMIC DNA]</scope>
    <source>
        <strain evidence="13 14">HYN0046</strain>
    </source>
</reference>
<evidence type="ECO:0000256" key="11">
    <source>
        <dbReference type="ARBA" id="ARBA00033158"/>
    </source>
</evidence>
<dbReference type="PANTHER" id="PTHR34981">
    <property type="entry name" value="CELL DIVISION PROTEIN ZAPA"/>
    <property type="match status" value="1"/>
</dbReference>
<evidence type="ECO:0000256" key="12">
    <source>
        <dbReference type="SAM" id="Coils"/>
    </source>
</evidence>
<evidence type="ECO:0000256" key="1">
    <source>
        <dbReference type="ARBA" id="ARBA00004496"/>
    </source>
</evidence>
<keyword evidence="6 12" id="KW-0175">Coiled coil</keyword>
<proteinExistence type="inferred from homology"/>
<evidence type="ECO:0000256" key="3">
    <source>
        <dbReference type="ARBA" id="ARBA00015195"/>
    </source>
</evidence>
<keyword evidence="5 13" id="KW-0132">Cell division</keyword>
<evidence type="ECO:0000256" key="5">
    <source>
        <dbReference type="ARBA" id="ARBA00022618"/>
    </source>
</evidence>
<dbReference type="KEGG" id="mbah:HYN46_06125"/>
<keyword evidence="14" id="KW-1185">Reference proteome</keyword>
<name>A0A345P583_9GAMM</name>
<dbReference type="GO" id="GO:0000917">
    <property type="term" value="P:division septum assembly"/>
    <property type="evidence" value="ECO:0007669"/>
    <property type="project" value="UniProtKB-KW"/>
</dbReference>
<dbReference type="AlphaFoldDB" id="A0A345P583"/>
<evidence type="ECO:0000256" key="8">
    <source>
        <dbReference type="ARBA" id="ARBA00023306"/>
    </source>
</evidence>
<evidence type="ECO:0000313" key="13">
    <source>
        <dbReference type="EMBL" id="AXI02442.1"/>
    </source>
</evidence>
<comment type="similarity">
    <text evidence="2">Belongs to the ZapA family. Type 1 subfamily.</text>
</comment>
<accession>A0A345P583</accession>
<dbReference type="PANTHER" id="PTHR34981:SF1">
    <property type="entry name" value="CELL DIVISION PROTEIN ZAPA"/>
    <property type="match status" value="1"/>
</dbReference>
<dbReference type="OrthoDB" id="6717578at2"/>
<keyword evidence="7" id="KW-0717">Septation</keyword>
<dbReference type="GO" id="GO:0032153">
    <property type="term" value="C:cell division site"/>
    <property type="evidence" value="ECO:0007669"/>
    <property type="project" value="TreeGrafter"/>
</dbReference>
<keyword evidence="8" id="KW-0131">Cell cycle</keyword>
<dbReference type="InterPro" id="IPR036192">
    <property type="entry name" value="Cell_div_ZapA-like_sf"/>
</dbReference>
<dbReference type="Gene3D" id="3.30.160.880">
    <property type="entry name" value="Cell division protein ZapA protomer, N-terminal domain"/>
    <property type="match status" value="1"/>
</dbReference>
<dbReference type="InterPro" id="IPR042233">
    <property type="entry name" value="Cell_div_ZapA_N"/>
</dbReference>
<comment type="subcellular location">
    <subcellularLocation>
        <location evidence="1">Cytoplasm</location>
    </subcellularLocation>
</comment>
<evidence type="ECO:0000256" key="10">
    <source>
        <dbReference type="ARBA" id="ARBA00026068"/>
    </source>
</evidence>
<dbReference type="RefSeq" id="WP_114898552.1">
    <property type="nucleotide sequence ID" value="NZ_CP031222.1"/>
</dbReference>
<evidence type="ECO:0000256" key="9">
    <source>
        <dbReference type="ARBA" id="ARBA00024910"/>
    </source>
</evidence>
<dbReference type="GO" id="GO:0043093">
    <property type="term" value="P:FtsZ-dependent cytokinesis"/>
    <property type="evidence" value="ECO:0007669"/>
    <property type="project" value="TreeGrafter"/>
</dbReference>
<sequence length="101" mass="11238">MPTEVIIFDKTYKLECAPSDEANLHAAATALETKYREARLAMPRLESERVAGMVALNLSLEFAKLEQQLKALSAERVQEKNQNLQLIHQLTSDVEAAIAAK</sequence>
<dbReference type="Pfam" id="PF05164">
    <property type="entry name" value="ZapA"/>
    <property type="match status" value="1"/>
</dbReference>
<dbReference type="GO" id="GO:0030428">
    <property type="term" value="C:cell septum"/>
    <property type="evidence" value="ECO:0007669"/>
    <property type="project" value="TreeGrafter"/>
</dbReference>
<comment type="function">
    <text evidence="9">Activator of cell division through the inhibition of FtsZ GTPase activity, therefore promoting FtsZ assembly into bundles of protofilaments necessary for the formation of the division Z ring. It is recruited early at mid-cell but it is not essential for cell division.</text>
</comment>
<evidence type="ECO:0000256" key="6">
    <source>
        <dbReference type="ARBA" id="ARBA00023054"/>
    </source>
</evidence>
<dbReference type="Proteomes" id="UP000253940">
    <property type="component" value="Chromosome"/>
</dbReference>
<protein>
    <recommendedName>
        <fullName evidence="3">Cell division protein ZapA</fullName>
    </recommendedName>
    <alternativeName>
        <fullName evidence="11">Z ring-associated protein ZapA</fullName>
    </alternativeName>
</protein>
<dbReference type="GO" id="GO:0000921">
    <property type="term" value="P:septin ring assembly"/>
    <property type="evidence" value="ECO:0007669"/>
    <property type="project" value="TreeGrafter"/>
</dbReference>
<feature type="coiled-coil region" evidence="12">
    <location>
        <begin position="28"/>
        <end position="82"/>
    </location>
</feature>
<dbReference type="GO" id="GO:0005829">
    <property type="term" value="C:cytosol"/>
    <property type="evidence" value="ECO:0007669"/>
    <property type="project" value="TreeGrafter"/>
</dbReference>